<keyword evidence="6 10" id="KW-0812">Transmembrane</keyword>
<comment type="similarity">
    <text evidence="3 10">Belongs to the FliL family.</text>
</comment>
<sequence>MSAQPTPAKSKTKLILAIVAVLVLAAAAGGGWFWWSGQAQAGEGEDAAAAAKSPALYYAMEPAFVVNLVDADVVRYLQADVQLMTRDPETATALEAHAPAVRNKLLLLFGQQSATGLAQRAAKEQLQKQALAEVQNVLKAEGAPAKVEAVYFTSLVTQ</sequence>
<keyword evidence="11" id="KW-0969">Cilium</keyword>
<keyword evidence="11" id="KW-0282">Flagellum</keyword>
<reference evidence="11 12" key="1">
    <citation type="submission" date="2021-09" db="EMBL/GenBank/DDBJ databases">
        <title>Lysobacter sp. 13A isolated from the river sediment.</title>
        <authorList>
            <person name="Liu H."/>
            <person name="Li S."/>
            <person name="Mao S."/>
        </authorList>
    </citation>
    <scope>NUCLEOTIDE SEQUENCE [LARGE SCALE GENOMIC DNA]</scope>
    <source>
        <strain evidence="11 12">13A</strain>
    </source>
</reference>
<dbReference type="PANTHER" id="PTHR35091">
    <property type="entry name" value="FLAGELLAR PROTEIN FLIL"/>
    <property type="match status" value="1"/>
</dbReference>
<evidence type="ECO:0000256" key="10">
    <source>
        <dbReference type="RuleBase" id="RU364125"/>
    </source>
</evidence>
<comment type="subcellular location">
    <subcellularLocation>
        <location evidence="10">Cell inner membrane</location>
    </subcellularLocation>
    <subcellularLocation>
        <location evidence="2">Cell membrane</location>
        <topology evidence="2">Single-pass membrane protein</topology>
    </subcellularLocation>
</comment>
<dbReference type="EMBL" id="JAINZW010000007">
    <property type="protein sequence ID" value="MBZ4040450.1"/>
    <property type="molecule type" value="Genomic_DNA"/>
</dbReference>
<evidence type="ECO:0000313" key="11">
    <source>
        <dbReference type="EMBL" id="MBZ4040450.1"/>
    </source>
</evidence>
<keyword evidence="7 10" id="KW-0283">Flagellar rotation</keyword>
<accession>A0ABS7T987</accession>
<keyword evidence="9 10" id="KW-0472">Membrane</keyword>
<evidence type="ECO:0000256" key="8">
    <source>
        <dbReference type="ARBA" id="ARBA00022989"/>
    </source>
</evidence>
<dbReference type="PANTHER" id="PTHR35091:SF2">
    <property type="entry name" value="FLAGELLAR PROTEIN FLIL"/>
    <property type="match status" value="1"/>
</dbReference>
<evidence type="ECO:0000256" key="6">
    <source>
        <dbReference type="ARBA" id="ARBA00022692"/>
    </source>
</evidence>
<evidence type="ECO:0000256" key="4">
    <source>
        <dbReference type="ARBA" id="ARBA00022475"/>
    </source>
</evidence>
<protein>
    <recommendedName>
        <fullName evidence="10">Flagellar protein FliL</fullName>
    </recommendedName>
</protein>
<keyword evidence="12" id="KW-1185">Reference proteome</keyword>
<dbReference type="InterPro" id="IPR005503">
    <property type="entry name" value="FliL"/>
</dbReference>
<feature type="transmembrane region" description="Helical" evidence="10">
    <location>
        <begin position="14"/>
        <end position="35"/>
    </location>
</feature>
<dbReference type="Pfam" id="PF03748">
    <property type="entry name" value="FliL"/>
    <property type="match status" value="1"/>
</dbReference>
<evidence type="ECO:0000256" key="9">
    <source>
        <dbReference type="ARBA" id="ARBA00023136"/>
    </source>
</evidence>
<keyword evidence="4" id="KW-1003">Cell membrane</keyword>
<evidence type="ECO:0000313" key="12">
    <source>
        <dbReference type="Proteomes" id="UP001430954"/>
    </source>
</evidence>
<dbReference type="RefSeq" id="WP_223676907.1">
    <property type="nucleotide sequence ID" value="NZ_JAINZW010000007.1"/>
</dbReference>
<evidence type="ECO:0000256" key="3">
    <source>
        <dbReference type="ARBA" id="ARBA00008281"/>
    </source>
</evidence>
<evidence type="ECO:0000256" key="5">
    <source>
        <dbReference type="ARBA" id="ARBA00022500"/>
    </source>
</evidence>
<keyword evidence="11" id="KW-0966">Cell projection</keyword>
<comment type="function">
    <text evidence="1 10">Controls the rotational direction of flagella during chemotaxis.</text>
</comment>
<evidence type="ECO:0000256" key="2">
    <source>
        <dbReference type="ARBA" id="ARBA00004162"/>
    </source>
</evidence>
<name>A0ABS7T987_9GAMM</name>
<organism evidence="11 12">
    <name type="scientific">Novilysobacter selenitireducens</name>
    <dbReference type="NCBI Taxonomy" id="2872639"/>
    <lineage>
        <taxon>Bacteria</taxon>
        <taxon>Pseudomonadati</taxon>
        <taxon>Pseudomonadota</taxon>
        <taxon>Gammaproteobacteria</taxon>
        <taxon>Lysobacterales</taxon>
        <taxon>Lysobacteraceae</taxon>
        <taxon>Novilysobacter</taxon>
    </lineage>
</organism>
<dbReference type="Proteomes" id="UP001430954">
    <property type="component" value="Unassembled WGS sequence"/>
</dbReference>
<gene>
    <name evidence="11" type="ORF">K6753_13000</name>
</gene>
<proteinExistence type="inferred from homology"/>
<keyword evidence="5 10" id="KW-0145">Chemotaxis</keyword>
<comment type="caution">
    <text evidence="11">The sequence shown here is derived from an EMBL/GenBank/DDBJ whole genome shotgun (WGS) entry which is preliminary data.</text>
</comment>
<evidence type="ECO:0000256" key="1">
    <source>
        <dbReference type="ARBA" id="ARBA00002254"/>
    </source>
</evidence>
<keyword evidence="8 10" id="KW-1133">Transmembrane helix</keyword>
<evidence type="ECO:0000256" key="7">
    <source>
        <dbReference type="ARBA" id="ARBA00022779"/>
    </source>
</evidence>
<keyword evidence="10" id="KW-0997">Cell inner membrane</keyword>